<feature type="non-terminal residue" evidence="3">
    <location>
        <position position="530"/>
    </location>
</feature>
<accession>A0A1S3DM34</accession>
<dbReference type="GeneID" id="103521280"/>
<dbReference type="KEGG" id="dci:103521280"/>
<dbReference type="SUPFAM" id="SSF56219">
    <property type="entry name" value="DNase I-like"/>
    <property type="match status" value="1"/>
</dbReference>
<dbReference type="STRING" id="121845.A0A1S3DM34"/>
<dbReference type="Pfam" id="PF03372">
    <property type="entry name" value="Exo_endo_phos"/>
    <property type="match status" value="1"/>
</dbReference>
<dbReference type="OMA" id="THEINIF"/>
<dbReference type="PaxDb" id="121845-A0A1S3DM34"/>
<evidence type="ECO:0000313" key="3">
    <source>
        <dbReference type="RefSeq" id="XP_008484612.1"/>
    </source>
</evidence>
<evidence type="ECO:0000259" key="1">
    <source>
        <dbReference type="Pfam" id="PF03372"/>
    </source>
</evidence>
<dbReference type="RefSeq" id="XP_008484612.1">
    <property type="nucleotide sequence ID" value="XM_008486390.1"/>
</dbReference>
<dbReference type="GO" id="GO:0031012">
    <property type="term" value="C:extracellular matrix"/>
    <property type="evidence" value="ECO:0007669"/>
    <property type="project" value="TreeGrafter"/>
</dbReference>
<evidence type="ECO:0000313" key="2">
    <source>
        <dbReference type="Proteomes" id="UP000079169"/>
    </source>
</evidence>
<dbReference type="Gene3D" id="3.60.10.10">
    <property type="entry name" value="Endonuclease/exonuclease/phosphatase"/>
    <property type="match status" value="1"/>
</dbReference>
<keyword evidence="2" id="KW-1185">Reference proteome</keyword>
<sequence>MDQLNTNDNNNNVYLCNTVSNSYSHRNDRLNELSIYYQNCRGLRTKQNEFTSNFVGTDFDVICLTETWLKDSIFSSSYFITNDYYVYRKDRLYNDEVQFGGGVLIAVKKHFNVVRLFELDFDGVDCVWVKLKLSLECELIIGNSYIPGSTHPQVVENYCNFLLSYESFVDSVGITSTRLLLLGDFNLPLFDWAHGVSLHYDFNVRKRSEIIYSTFVQSLNLVQHNYVRINEHDNLLDLVLSNLGDLCDVTDTGGFSFVRLDHEHPALNIAVKIPLSIFNDNFQPFVKKNYARGDYFGLYNYLRDYQYTDSEDVDVLVEDLSLAFHLGVNEFIPDKVIRPSRYPGWFSRELIYKLRLKERLHRKCKRAPYNLTFKDNFSSVRKQCKKLYARDLRKYHDRVESDLKANPKFFWRFAKLKYKGTHEINIFDGNEVVPTEQVPNKFAEHFHSIYNTNSSASVRSACTSDDQSLGSVTLDLPRVEECDVILAAKELKSSFVCGVDDDLKIGRHVAGADESRLLQNDINAIVTWCT</sequence>
<dbReference type="Proteomes" id="UP000079169">
    <property type="component" value="Unplaced"/>
</dbReference>
<dbReference type="GO" id="GO:0007508">
    <property type="term" value="P:larval heart development"/>
    <property type="evidence" value="ECO:0007669"/>
    <property type="project" value="TreeGrafter"/>
</dbReference>
<dbReference type="InterPro" id="IPR005135">
    <property type="entry name" value="Endo/exonuclease/phosphatase"/>
</dbReference>
<protein>
    <submittedName>
        <fullName evidence="3">Uncharacterized protein LOC103521280</fullName>
    </submittedName>
</protein>
<gene>
    <name evidence="3" type="primary">LOC103521280</name>
</gene>
<dbReference type="AlphaFoldDB" id="A0A1S3DM34"/>
<dbReference type="PANTHER" id="PTHR33395:SF22">
    <property type="entry name" value="REVERSE TRANSCRIPTASE DOMAIN-CONTAINING PROTEIN"/>
    <property type="match status" value="1"/>
</dbReference>
<dbReference type="PANTHER" id="PTHR33395">
    <property type="entry name" value="TRANSCRIPTASE, PUTATIVE-RELATED-RELATED"/>
    <property type="match status" value="1"/>
</dbReference>
<proteinExistence type="predicted"/>
<organism evidence="2 3">
    <name type="scientific">Diaphorina citri</name>
    <name type="common">Asian citrus psyllid</name>
    <dbReference type="NCBI Taxonomy" id="121845"/>
    <lineage>
        <taxon>Eukaryota</taxon>
        <taxon>Metazoa</taxon>
        <taxon>Ecdysozoa</taxon>
        <taxon>Arthropoda</taxon>
        <taxon>Hexapoda</taxon>
        <taxon>Insecta</taxon>
        <taxon>Pterygota</taxon>
        <taxon>Neoptera</taxon>
        <taxon>Paraneoptera</taxon>
        <taxon>Hemiptera</taxon>
        <taxon>Sternorrhyncha</taxon>
        <taxon>Psylloidea</taxon>
        <taxon>Psyllidae</taxon>
        <taxon>Diaphorininae</taxon>
        <taxon>Diaphorina</taxon>
    </lineage>
</organism>
<feature type="domain" description="Endonuclease/exonuclease/phosphatase" evidence="1">
    <location>
        <begin position="50"/>
        <end position="194"/>
    </location>
</feature>
<dbReference type="GO" id="GO:0061343">
    <property type="term" value="P:cell adhesion involved in heart morphogenesis"/>
    <property type="evidence" value="ECO:0007669"/>
    <property type="project" value="TreeGrafter"/>
</dbReference>
<name>A0A1S3DM34_DIACI</name>
<dbReference type="InterPro" id="IPR036691">
    <property type="entry name" value="Endo/exonu/phosph_ase_sf"/>
</dbReference>
<reference evidence="3" key="1">
    <citation type="submission" date="2025-08" db="UniProtKB">
        <authorList>
            <consortium name="RefSeq"/>
        </authorList>
    </citation>
    <scope>IDENTIFICATION</scope>
</reference>